<evidence type="ECO:0000313" key="2">
    <source>
        <dbReference type="Proteomes" id="UP001055811"/>
    </source>
</evidence>
<gene>
    <name evidence="1" type="ORF">L2E82_43266</name>
</gene>
<sequence>MKAGYWKATGKDREIYNSKTSSLVGMKKTLVFYQGTVPKGEKSSWVMHEYHLEGKFPYHFFSKSSKDEWVNSRVFQKSGNGTNGSSCTGGVMKPVAGGMNCYQELNTSTS</sequence>
<protein>
    <submittedName>
        <fullName evidence="1">Uncharacterized protein</fullName>
    </submittedName>
</protein>
<reference evidence="2" key="1">
    <citation type="journal article" date="2022" name="Mol. Ecol. Resour.">
        <title>The genomes of chicory, endive, great burdock and yacon provide insights into Asteraceae palaeo-polyploidization history and plant inulin production.</title>
        <authorList>
            <person name="Fan W."/>
            <person name="Wang S."/>
            <person name="Wang H."/>
            <person name="Wang A."/>
            <person name="Jiang F."/>
            <person name="Liu H."/>
            <person name="Zhao H."/>
            <person name="Xu D."/>
            <person name="Zhang Y."/>
        </authorList>
    </citation>
    <scope>NUCLEOTIDE SEQUENCE [LARGE SCALE GENOMIC DNA]</scope>
    <source>
        <strain evidence="2">cv. Punajuju</strain>
    </source>
</reference>
<organism evidence="1 2">
    <name type="scientific">Cichorium intybus</name>
    <name type="common">Chicory</name>
    <dbReference type="NCBI Taxonomy" id="13427"/>
    <lineage>
        <taxon>Eukaryota</taxon>
        <taxon>Viridiplantae</taxon>
        <taxon>Streptophyta</taxon>
        <taxon>Embryophyta</taxon>
        <taxon>Tracheophyta</taxon>
        <taxon>Spermatophyta</taxon>
        <taxon>Magnoliopsida</taxon>
        <taxon>eudicotyledons</taxon>
        <taxon>Gunneridae</taxon>
        <taxon>Pentapetalae</taxon>
        <taxon>asterids</taxon>
        <taxon>campanulids</taxon>
        <taxon>Asterales</taxon>
        <taxon>Asteraceae</taxon>
        <taxon>Cichorioideae</taxon>
        <taxon>Cichorieae</taxon>
        <taxon>Cichoriinae</taxon>
        <taxon>Cichorium</taxon>
    </lineage>
</organism>
<dbReference type="EMBL" id="CM042016">
    <property type="protein sequence ID" value="KAI3699172.1"/>
    <property type="molecule type" value="Genomic_DNA"/>
</dbReference>
<keyword evidence="2" id="KW-1185">Reference proteome</keyword>
<accession>A0ACB8ZME9</accession>
<dbReference type="Proteomes" id="UP001055811">
    <property type="component" value="Linkage Group LG08"/>
</dbReference>
<reference evidence="1 2" key="2">
    <citation type="journal article" date="2022" name="Mol. Ecol. Resour.">
        <title>The genomes of chicory, endive, great burdock and yacon provide insights into Asteraceae paleo-polyploidization history and plant inulin production.</title>
        <authorList>
            <person name="Fan W."/>
            <person name="Wang S."/>
            <person name="Wang H."/>
            <person name="Wang A."/>
            <person name="Jiang F."/>
            <person name="Liu H."/>
            <person name="Zhao H."/>
            <person name="Xu D."/>
            <person name="Zhang Y."/>
        </authorList>
    </citation>
    <scope>NUCLEOTIDE SEQUENCE [LARGE SCALE GENOMIC DNA]</scope>
    <source>
        <strain evidence="2">cv. Punajuju</strain>
        <tissue evidence="1">Leaves</tissue>
    </source>
</reference>
<proteinExistence type="predicted"/>
<name>A0ACB8ZME9_CICIN</name>
<evidence type="ECO:0000313" key="1">
    <source>
        <dbReference type="EMBL" id="KAI3699172.1"/>
    </source>
</evidence>
<comment type="caution">
    <text evidence="1">The sequence shown here is derived from an EMBL/GenBank/DDBJ whole genome shotgun (WGS) entry which is preliminary data.</text>
</comment>